<dbReference type="Proteomes" id="UP000469724">
    <property type="component" value="Unassembled WGS sequence"/>
</dbReference>
<comment type="caution">
    <text evidence="6">The sequence shown here is derived from an EMBL/GenBank/DDBJ whole genome shotgun (WGS) entry which is preliminary data.</text>
</comment>
<dbReference type="InterPro" id="IPR036390">
    <property type="entry name" value="WH_DNA-bd_sf"/>
</dbReference>
<dbReference type="Gene3D" id="1.10.10.10">
    <property type="entry name" value="Winged helix-like DNA-binding domain superfamily/Winged helix DNA-binding domain"/>
    <property type="match status" value="1"/>
</dbReference>
<accession>A0A7K3NHY9</accession>
<name>A0A7K3NHY9_9BACT</name>
<proteinExistence type="inferred from homology"/>
<organism evidence="6 7">
    <name type="scientific">Desulfolutivibrio sulfodismutans</name>
    <dbReference type="NCBI Taxonomy" id="63561"/>
    <lineage>
        <taxon>Bacteria</taxon>
        <taxon>Pseudomonadati</taxon>
        <taxon>Thermodesulfobacteriota</taxon>
        <taxon>Desulfovibrionia</taxon>
        <taxon>Desulfovibrionales</taxon>
        <taxon>Desulfovibrionaceae</taxon>
        <taxon>Desulfolutivibrio</taxon>
    </lineage>
</organism>
<dbReference type="PANTHER" id="PTHR30126">
    <property type="entry name" value="HTH-TYPE TRANSCRIPTIONAL REGULATOR"/>
    <property type="match status" value="1"/>
</dbReference>
<keyword evidence="3" id="KW-0238">DNA-binding</keyword>
<keyword evidence="4" id="KW-0804">Transcription</keyword>
<keyword evidence="2" id="KW-0805">Transcription regulation</keyword>
<dbReference type="AlphaFoldDB" id="A0A7K3NHY9"/>
<dbReference type="InterPro" id="IPR005119">
    <property type="entry name" value="LysR_subst-bd"/>
</dbReference>
<dbReference type="SUPFAM" id="SSF53850">
    <property type="entry name" value="Periplasmic binding protein-like II"/>
    <property type="match status" value="1"/>
</dbReference>
<dbReference type="SUPFAM" id="SSF46785">
    <property type="entry name" value="Winged helix' DNA-binding domain"/>
    <property type="match status" value="1"/>
</dbReference>
<dbReference type="InterPro" id="IPR000847">
    <property type="entry name" value="LysR_HTH_N"/>
</dbReference>
<dbReference type="EMBL" id="JAAGRQ010000004">
    <property type="protein sequence ID" value="NDY55423.1"/>
    <property type="molecule type" value="Genomic_DNA"/>
</dbReference>
<dbReference type="CDD" id="cd05466">
    <property type="entry name" value="PBP2_LTTR_substrate"/>
    <property type="match status" value="1"/>
</dbReference>
<dbReference type="PROSITE" id="PS50931">
    <property type="entry name" value="HTH_LYSR"/>
    <property type="match status" value="1"/>
</dbReference>
<reference evidence="6 7" key="1">
    <citation type="submission" date="2020-02" db="EMBL/GenBank/DDBJ databases">
        <title>Comparative genomics of sulfur disproportionating microorganisms.</title>
        <authorList>
            <person name="Ward L.M."/>
            <person name="Bertran E."/>
            <person name="Johnston D.T."/>
        </authorList>
    </citation>
    <scope>NUCLEOTIDE SEQUENCE [LARGE SCALE GENOMIC DNA]</scope>
    <source>
        <strain evidence="6 7">DSM 3696</strain>
    </source>
</reference>
<dbReference type="Pfam" id="PF00126">
    <property type="entry name" value="HTH_1"/>
    <property type="match status" value="1"/>
</dbReference>
<evidence type="ECO:0000313" key="6">
    <source>
        <dbReference type="EMBL" id="NDY55423.1"/>
    </source>
</evidence>
<dbReference type="FunFam" id="1.10.10.10:FF:000001">
    <property type="entry name" value="LysR family transcriptional regulator"/>
    <property type="match status" value="1"/>
</dbReference>
<dbReference type="GO" id="GO:0000976">
    <property type="term" value="F:transcription cis-regulatory region binding"/>
    <property type="evidence" value="ECO:0007669"/>
    <property type="project" value="TreeGrafter"/>
</dbReference>
<evidence type="ECO:0000256" key="1">
    <source>
        <dbReference type="ARBA" id="ARBA00009437"/>
    </source>
</evidence>
<dbReference type="PRINTS" id="PR00039">
    <property type="entry name" value="HTHLYSR"/>
</dbReference>
<evidence type="ECO:0000256" key="2">
    <source>
        <dbReference type="ARBA" id="ARBA00023015"/>
    </source>
</evidence>
<keyword evidence="7" id="KW-1185">Reference proteome</keyword>
<comment type="similarity">
    <text evidence="1">Belongs to the LysR transcriptional regulatory family.</text>
</comment>
<sequence length="314" mass="33932">MPETLLLRTFLAVAAELSFRQAAQALHVAPSTVTSRIKALEEELGVKLFARRCRRVVLTPEGDRLFWHAARLTELAARTRQVVCGEEEGPEVRLRVSETLGAYCLPTVLRQFKAAFPAARVHLATTSRQGTAHDLRRGTVDAALLLGEPFAAPGLAVESLWREPLVVFTAPNGPLADRECVGPDDLEGVPLVLTRHVWSARAAMERALAGEGAGTAGLVECASAGIVKRCVLAGLGVSVAPHFFVAGEARRGRIRILAWSGEPLAATVLLARDRTRTPPTAVALLLRLLRNFFADMRETRHGLDTPLAISPNID</sequence>
<gene>
    <name evidence="6" type="ORF">G3N56_01525</name>
</gene>
<dbReference type="RefSeq" id="WP_163300476.1">
    <property type="nucleotide sequence ID" value="NZ_JAAGRQ010000004.1"/>
</dbReference>
<evidence type="ECO:0000256" key="3">
    <source>
        <dbReference type="ARBA" id="ARBA00023125"/>
    </source>
</evidence>
<dbReference type="InterPro" id="IPR036388">
    <property type="entry name" value="WH-like_DNA-bd_sf"/>
</dbReference>
<evidence type="ECO:0000256" key="4">
    <source>
        <dbReference type="ARBA" id="ARBA00023163"/>
    </source>
</evidence>
<dbReference type="PANTHER" id="PTHR30126:SF39">
    <property type="entry name" value="HTH-TYPE TRANSCRIPTIONAL REGULATOR CYSL"/>
    <property type="match status" value="1"/>
</dbReference>
<dbReference type="Pfam" id="PF03466">
    <property type="entry name" value="LysR_substrate"/>
    <property type="match status" value="1"/>
</dbReference>
<feature type="domain" description="HTH lysR-type" evidence="5">
    <location>
        <begin position="1"/>
        <end position="59"/>
    </location>
</feature>
<evidence type="ECO:0000259" key="5">
    <source>
        <dbReference type="PROSITE" id="PS50931"/>
    </source>
</evidence>
<evidence type="ECO:0000313" key="7">
    <source>
        <dbReference type="Proteomes" id="UP000469724"/>
    </source>
</evidence>
<protein>
    <submittedName>
        <fullName evidence="6">LysR family transcriptional regulator</fullName>
    </submittedName>
</protein>
<dbReference type="Gene3D" id="3.40.190.290">
    <property type="match status" value="1"/>
</dbReference>
<dbReference type="GO" id="GO:0003700">
    <property type="term" value="F:DNA-binding transcription factor activity"/>
    <property type="evidence" value="ECO:0007669"/>
    <property type="project" value="InterPro"/>
</dbReference>